<comment type="similarity">
    <text evidence="1">Belongs to the protein kinase superfamily. NEK Ser/Thr protein kinase family. NIMA subfamily.</text>
</comment>
<dbReference type="PROSITE" id="PS00107">
    <property type="entry name" value="PROTEIN_KINASE_ATP"/>
    <property type="match status" value="1"/>
</dbReference>
<dbReference type="Pfam" id="PF00069">
    <property type="entry name" value="Pkinase"/>
    <property type="match status" value="1"/>
</dbReference>
<dbReference type="EC" id="2.7.11.1" evidence="2"/>
<comment type="caution">
    <text evidence="9">The sequence shown here is derived from an EMBL/GenBank/DDBJ whole genome shotgun (WGS) entry which is preliminary data.</text>
</comment>
<feature type="binding site" evidence="7">
    <location>
        <position position="40"/>
    </location>
    <ligand>
        <name>ATP</name>
        <dbReference type="ChEBI" id="CHEBI:30616"/>
    </ligand>
</feature>
<feature type="domain" description="Protein kinase" evidence="8">
    <location>
        <begin position="11"/>
        <end position="267"/>
    </location>
</feature>
<evidence type="ECO:0000256" key="4">
    <source>
        <dbReference type="ARBA" id="ARBA00022741"/>
    </source>
</evidence>
<evidence type="ECO:0000313" key="10">
    <source>
        <dbReference type="Proteomes" id="UP000324800"/>
    </source>
</evidence>
<dbReference type="InterPro" id="IPR000719">
    <property type="entry name" value="Prot_kinase_dom"/>
</dbReference>
<feature type="non-terminal residue" evidence="9">
    <location>
        <position position="1"/>
    </location>
</feature>
<dbReference type="OrthoDB" id="1668230at2759"/>
<keyword evidence="5 9" id="KW-0418">Kinase</keyword>
<dbReference type="EMBL" id="SNRW01011484">
    <property type="protein sequence ID" value="KAA6375090.1"/>
    <property type="molecule type" value="Genomic_DNA"/>
</dbReference>
<organism evidence="9 10">
    <name type="scientific">Streblomastix strix</name>
    <dbReference type="NCBI Taxonomy" id="222440"/>
    <lineage>
        <taxon>Eukaryota</taxon>
        <taxon>Metamonada</taxon>
        <taxon>Preaxostyla</taxon>
        <taxon>Oxymonadida</taxon>
        <taxon>Streblomastigidae</taxon>
        <taxon>Streblomastix</taxon>
    </lineage>
</organism>
<reference evidence="9 10" key="1">
    <citation type="submission" date="2019-03" db="EMBL/GenBank/DDBJ databases">
        <title>Single cell metagenomics reveals metabolic interactions within the superorganism composed of flagellate Streblomastix strix and complex community of Bacteroidetes bacteria on its surface.</title>
        <authorList>
            <person name="Treitli S.C."/>
            <person name="Kolisko M."/>
            <person name="Husnik F."/>
            <person name="Keeling P."/>
            <person name="Hampl V."/>
        </authorList>
    </citation>
    <scope>NUCLEOTIDE SEQUENCE [LARGE SCALE GENOMIC DNA]</scope>
    <source>
        <strain evidence="9">ST1C</strain>
    </source>
</reference>
<sequence length="274" mass="31386">NFNTTWKLSDFKKIKKIGRGRFGSVSSYQEIRTQRNVAIKQCEYETEEEKAKFHREIEVMNDIIRIIRQSANQQQFIHVIEPLGFFVDEVEEKAYLVMELCSGGNLRNYIQNMKKSGTQIGIKKSWEFVSQIISAVNQIHVNEIIHGNLKPEKVLFTQDFNVKLADFTLPRNLQQGTTRVIQTKAADIWAIGVALYELLAQHHPFVGNYDQSTDIAKHDVVHRIVDEEALELPAHYPDSLKKLINAMLQKDPSRRISAEEILSIPEIAANLGGQ</sequence>
<evidence type="ECO:0000313" key="9">
    <source>
        <dbReference type="EMBL" id="KAA6375090.1"/>
    </source>
</evidence>
<dbReference type="PROSITE" id="PS50011">
    <property type="entry name" value="PROTEIN_KINASE_DOM"/>
    <property type="match status" value="1"/>
</dbReference>
<evidence type="ECO:0000256" key="5">
    <source>
        <dbReference type="ARBA" id="ARBA00022777"/>
    </source>
</evidence>
<keyword evidence="6 7" id="KW-0067">ATP-binding</keyword>
<dbReference type="SUPFAM" id="SSF56112">
    <property type="entry name" value="Protein kinase-like (PK-like)"/>
    <property type="match status" value="1"/>
</dbReference>
<dbReference type="PANTHER" id="PTHR43671">
    <property type="entry name" value="SERINE/THREONINE-PROTEIN KINASE NEK"/>
    <property type="match status" value="1"/>
</dbReference>
<evidence type="ECO:0000256" key="2">
    <source>
        <dbReference type="ARBA" id="ARBA00012513"/>
    </source>
</evidence>
<dbReference type="Gene3D" id="1.10.510.10">
    <property type="entry name" value="Transferase(Phosphotransferase) domain 1"/>
    <property type="match status" value="1"/>
</dbReference>
<dbReference type="AlphaFoldDB" id="A0A5J4UY23"/>
<keyword evidence="4 7" id="KW-0547">Nucleotide-binding</keyword>
<evidence type="ECO:0000256" key="1">
    <source>
        <dbReference type="ARBA" id="ARBA00010886"/>
    </source>
</evidence>
<evidence type="ECO:0000259" key="8">
    <source>
        <dbReference type="PROSITE" id="PS50011"/>
    </source>
</evidence>
<evidence type="ECO:0000256" key="7">
    <source>
        <dbReference type="PROSITE-ProRule" id="PRU10141"/>
    </source>
</evidence>
<proteinExistence type="inferred from homology"/>
<dbReference type="GO" id="GO:0004674">
    <property type="term" value="F:protein serine/threonine kinase activity"/>
    <property type="evidence" value="ECO:0007669"/>
    <property type="project" value="UniProtKB-EC"/>
</dbReference>
<evidence type="ECO:0000256" key="3">
    <source>
        <dbReference type="ARBA" id="ARBA00022679"/>
    </source>
</evidence>
<dbReference type="InterPro" id="IPR017441">
    <property type="entry name" value="Protein_kinase_ATP_BS"/>
</dbReference>
<evidence type="ECO:0000256" key="6">
    <source>
        <dbReference type="ARBA" id="ARBA00022840"/>
    </source>
</evidence>
<dbReference type="GO" id="GO:0005524">
    <property type="term" value="F:ATP binding"/>
    <property type="evidence" value="ECO:0007669"/>
    <property type="project" value="UniProtKB-UniRule"/>
</dbReference>
<dbReference type="Proteomes" id="UP000324800">
    <property type="component" value="Unassembled WGS sequence"/>
</dbReference>
<dbReference type="InterPro" id="IPR050660">
    <property type="entry name" value="NEK_Ser/Thr_kinase"/>
</dbReference>
<protein>
    <recommendedName>
        <fullName evidence="2">non-specific serine/threonine protein kinase</fullName>
        <ecNumber evidence="2">2.7.11.1</ecNumber>
    </recommendedName>
</protein>
<keyword evidence="3" id="KW-0808">Transferase</keyword>
<gene>
    <name evidence="9" type="ORF">EZS28_029382</name>
</gene>
<dbReference type="PANTHER" id="PTHR43671:SF13">
    <property type="entry name" value="SERINE_THREONINE-PROTEIN KINASE NEK2"/>
    <property type="match status" value="1"/>
</dbReference>
<dbReference type="InterPro" id="IPR011009">
    <property type="entry name" value="Kinase-like_dom_sf"/>
</dbReference>
<accession>A0A5J4UY23</accession>
<name>A0A5J4UY23_9EUKA</name>